<organism evidence="1 2">
    <name type="scientific">Galendromus occidentalis</name>
    <name type="common">western predatory mite</name>
    <dbReference type="NCBI Taxonomy" id="34638"/>
    <lineage>
        <taxon>Eukaryota</taxon>
        <taxon>Metazoa</taxon>
        <taxon>Ecdysozoa</taxon>
        <taxon>Arthropoda</taxon>
        <taxon>Chelicerata</taxon>
        <taxon>Arachnida</taxon>
        <taxon>Acari</taxon>
        <taxon>Parasitiformes</taxon>
        <taxon>Mesostigmata</taxon>
        <taxon>Gamasina</taxon>
        <taxon>Phytoseioidea</taxon>
        <taxon>Phytoseiidae</taxon>
        <taxon>Typhlodrominae</taxon>
        <taxon>Galendromus</taxon>
    </lineage>
</organism>
<dbReference type="SUPFAM" id="SSF56672">
    <property type="entry name" value="DNA/RNA polymerases"/>
    <property type="match status" value="1"/>
</dbReference>
<dbReference type="InterPro" id="IPR043502">
    <property type="entry name" value="DNA/RNA_pol_sf"/>
</dbReference>
<reference evidence="2" key="1">
    <citation type="submission" date="2025-08" db="UniProtKB">
        <authorList>
            <consortium name="RefSeq"/>
        </authorList>
    </citation>
    <scope>IDENTIFICATION</scope>
</reference>
<evidence type="ECO:0000313" key="2">
    <source>
        <dbReference type="RefSeq" id="XP_018496465.1"/>
    </source>
</evidence>
<dbReference type="RefSeq" id="XP_018496465.1">
    <property type="nucleotide sequence ID" value="XM_018640949.1"/>
</dbReference>
<dbReference type="PANTHER" id="PTHR47331">
    <property type="entry name" value="PHD-TYPE DOMAIN-CONTAINING PROTEIN"/>
    <property type="match status" value="1"/>
</dbReference>
<dbReference type="GeneID" id="108864744"/>
<protein>
    <submittedName>
        <fullName evidence="2">Uncharacterized protein LOC108864744</fullName>
    </submittedName>
</protein>
<name>A0AAJ7PAK8_9ACAR</name>
<proteinExistence type="predicted"/>
<sequence>MLRRVMRKQRGQRTFVSDIEKAFLQYKIHPDHRTFLRFFWPLGISRDRNAPIKEFWSTVLDFGIISSPFIHCAGIKLHITQLIKEHPERSSLLQDIDENFYMDDQVASANSVDEGLEIFKFMLDAFSAGGFKLRRWATNDPALASRMRSLEKDPDIQILSDQPDFKFLGIAWIQSADCLLIIIQAAQRTLLSNLPSKRTLLKGVAQIFDPLGFISPITIRAKILLQSVWKQKIDWDDRLSGESLEAFENFAGSLDEARAVFANRNIVTAREIAKRELHAFCDSSMEAFATVVYIRELLSSGGAVVHFVASRARVAPLKSEFSIHRLELIGAVLSARLVDRVKSYLNCHFDSVHYWSDNSPTLHRIKDSPSRWKAFVANRIREIQSLSGPSEWDYVVSAENPADMLSRGTSMADEKSRSMWLEGPPWLLKSGRPTVAHELNDFFESEDKVRAEKKSQGA</sequence>
<dbReference type="Proteomes" id="UP000694867">
    <property type="component" value="Unplaced"/>
</dbReference>
<dbReference type="AlphaFoldDB" id="A0AAJ7PAK8"/>
<dbReference type="KEGG" id="goe:108864744"/>
<evidence type="ECO:0000313" key="1">
    <source>
        <dbReference type="Proteomes" id="UP000694867"/>
    </source>
</evidence>
<keyword evidence="1" id="KW-1185">Reference proteome</keyword>
<gene>
    <name evidence="2" type="primary">LOC108864744</name>
</gene>
<dbReference type="InterPro" id="IPR008042">
    <property type="entry name" value="Retrotrans_Pao"/>
</dbReference>
<dbReference type="GO" id="GO:0071897">
    <property type="term" value="P:DNA biosynthetic process"/>
    <property type="evidence" value="ECO:0007669"/>
    <property type="project" value="UniProtKB-ARBA"/>
</dbReference>
<dbReference type="Pfam" id="PF05380">
    <property type="entry name" value="Peptidase_A17"/>
    <property type="match status" value="1"/>
</dbReference>
<accession>A0AAJ7PAK8</accession>